<feature type="domain" description="Disease resistance R13L4/SHOC-2-like LRR" evidence="4">
    <location>
        <begin position="237"/>
        <end position="520"/>
    </location>
</feature>
<dbReference type="InterPro" id="IPR036388">
    <property type="entry name" value="WH-like_DNA-bd_sf"/>
</dbReference>
<dbReference type="GO" id="GO:0042742">
    <property type="term" value="P:defense response to bacterium"/>
    <property type="evidence" value="ECO:0007669"/>
    <property type="project" value="UniProtKB-ARBA"/>
</dbReference>
<reference evidence="5" key="2">
    <citation type="submission" date="2013-04" db="UniProtKB">
        <authorList>
            <consortium name="EnsemblPlants"/>
        </authorList>
    </citation>
    <scope>IDENTIFICATION</scope>
</reference>
<dbReference type="InterPro" id="IPR027417">
    <property type="entry name" value="P-loop_NTPase"/>
</dbReference>
<protein>
    <submittedName>
        <fullName evidence="5">Uncharacterized protein</fullName>
    </submittedName>
</protein>
<proteinExistence type="predicted"/>
<dbReference type="Pfam" id="PF23598">
    <property type="entry name" value="LRR_14"/>
    <property type="match status" value="1"/>
</dbReference>
<dbReference type="GO" id="GO:0043531">
    <property type="term" value="F:ADP binding"/>
    <property type="evidence" value="ECO:0007669"/>
    <property type="project" value="InterPro"/>
</dbReference>
<dbReference type="Gene3D" id="3.80.10.10">
    <property type="entry name" value="Ribonuclease Inhibitor"/>
    <property type="match status" value="2"/>
</dbReference>
<dbReference type="InterPro" id="IPR032675">
    <property type="entry name" value="LRR_dom_sf"/>
</dbReference>
<keyword evidence="1" id="KW-0677">Repeat</keyword>
<evidence type="ECO:0000259" key="4">
    <source>
        <dbReference type="Pfam" id="PF23598"/>
    </source>
</evidence>
<keyword evidence="2" id="KW-0611">Plant defense</keyword>
<reference evidence="5" key="1">
    <citation type="journal article" date="2013" name="Nat. Commun.">
        <title>Whole-genome sequencing of Oryza brachyantha reveals mechanisms underlying Oryza genome evolution.</title>
        <authorList>
            <person name="Chen J."/>
            <person name="Huang Q."/>
            <person name="Gao D."/>
            <person name="Wang J."/>
            <person name="Lang Y."/>
            <person name="Liu T."/>
            <person name="Li B."/>
            <person name="Bai Z."/>
            <person name="Luis Goicoechea J."/>
            <person name="Liang C."/>
            <person name="Chen C."/>
            <person name="Zhang W."/>
            <person name="Sun S."/>
            <person name="Liao Y."/>
            <person name="Zhang X."/>
            <person name="Yang L."/>
            <person name="Song C."/>
            <person name="Wang M."/>
            <person name="Shi J."/>
            <person name="Liu G."/>
            <person name="Liu J."/>
            <person name="Zhou H."/>
            <person name="Zhou W."/>
            <person name="Yu Q."/>
            <person name="An N."/>
            <person name="Chen Y."/>
            <person name="Cai Q."/>
            <person name="Wang B."/>
            <person name="Liu B."/>
            <person name="Min J."/>
            <person name="Huang Y."/>
            <person name="Wu H."/>
            <person name="Li Z."/>
            <person name="Zhang Y."/>
            <person name="Yin Y."/>
            <person name="Song W."/>
            <person name="Jiang J."/>
            <person name="Jackson S.A."/>
            <person name="Wing R.A."/>
            <person name="Wang J."/>
            <person name="Chen M."/>
        </authorList>
    </citation>
    <scope>NUCLEOTIDE SEQUENCE [LARGE SCALE GENOMIC DNA]</scope>
    <source>
        <strain evidence="5">cv. IRGC 101232</strain>
    </source>
</reference>
<dbReference type="Gene3D" id="1.10.10.10">
    <property type="entry name" value="Winged helix-like DNA-binding domain superfamily/Winged helix DNA-binding domain"/>
    <property type="match status" value="1"/>
</dbReference>
<dbReference type="InterPro" id="IPR044974">
    <property type="entry name" value="Disease_R_plants"/>
</dbReference>
<feature type="domain" description="Disease resistance protein winged helix" evidence="3">
    <location>
        <begin position="102"/>
        <end position="171"/>
    </location>
</feature>
<evidence type="ECO:0000313" key="6">
    <source>
        <dbReference type="Proteomes" id="UP000006038"/>
    </source>
</evidence>
<keyword evidence="6" id="KW-1185">Reference proteome</keyword>
<dbReference type="Pfam" id="PF23559">
    <property type="entry name" value="WHD_DRP"/>
    <property type="match status" value="1"/>
</dbReference>
<dbReference type="EnsemblPlants" id="OB11G25230.1">
    <property type="protein sequence ID" value="OB11G25230.1"/>
    <property type="gene ID" value="OB11G25230"/>
</dbReference>
<evidence type="ECO:0000256" key="2">
    <source>
        <dbReference type="ARBA" id="ARBA00022821"/>
    </source>
</evidence>
<evidence type="ECO:0000313" key="5">
    <source>
        <dbReference type="EnsemblPlants" id="OB11G25230.1"/>
    </source>
</evidence>
<dbReference type="InterPro" id="IPR058922">
    <property type="entry name" value="WHD_DRP"/>
</dbReference>
<dbReference type="PANTHER" id="PTHR23155">
    <property type="entry name" value="DISEASE RESISTANCE PROTEIN RP"/>
    <property type="match status" value="1"/>
</dbReference>
<dbReference type="Gramene" id="OB11G25230.1">
    <property type="protein sequence ID" value="OB11G25230.1"/>
    <property type="gene ID" value="OB11G25230"/>
</dbReference>
<dbReference type="SUPFAM" id="SSF52058">
    <property type="entry name" value="L domain-like"/>
    <property type="match status" value="1"/>
</dbReference>
<evidence type="ECO:0000259" key="3">
    <source>
        <dbReference type="Pfam" id="PF23559"/>
    </source>
</evidence>
<organism evidence="5">
    <name type="scientific">Oryza brachyantha</name>
    <name type="common">malo sina</name>
    <dbReference type="NCBI Taxonomy" id="4533"/>
    <lineage>
        <taxon>Eukaryota</taxon>
        <taxon>Viridiplantae</taxon>
        <taxon>Streptophyta</taxon>
        <taxon>Embryophyta</taxon>
        <taxon>Tracheophyta</taxon>
        <taxon>Spermatophyta</taxon>
        <taxon>Magnoliopsida</taxon>
        <taxon>Liliopsida</taxon>
        <taxon>Poales</taxon>
        <taxon>Poaceae</taxon>
        <taxon>BOP clade</taxon>
        <taxon>Oryzoideae</taxon>
        <taxon>Oryzeae</taxon>
        <taxon>Oryzinae</taxon>
        <taxon>Oryza</taxon>
    </lineage>
</organism>
<dbReference type="PANTHER" id="PTHR23155:SF909">
    <property type="entry name" value="OS11G0673900 PROTEIN"/>
    <property type="match status" value="1"/>
</dbReference>
<sequence>MSDDVGWELLWKSMNISEEKELQNLRDIGIQIVRKCYGLPLAIKVIARVLASKDKSEKEWKKILNKNSWSLRNLPDEIRGALYLSYDELPQHLKQCFIYCAVYPEDSTINRDDITRMWVAEGFIDEQEHQLLEDIAVEYYYELIDQNLLQPTGAYYDHVRCKMHDLLRQLACHLSREECFVGDPESQGGNTMCKVRRVSVVTGKDMVVLPNIDKEEYKVRTYKSSYDKRLKVDNSLFRRLKYLRVLDLTKSYVQSILDCIGDLIHLRLLDLDHTDISCLPESLGSLKNLQILNLQWCVALRSLPLAITKLCSLRRLGIDGTPINEVPKGIGELKFLNDLEGFPIGGGNDNAKIHGWNLEELRPLSQLRKLQMIRLEKAAPCGKDILRTNKNYLKVLRLWCSEQSNIPYLEEKVIDIENLFEKLIPPCKLEDLVIMRFFGRKYPTWLDTTYLRSLEYLTLRHCKSCVSLPTVGQLHNLKYLRIEGATSVTKIGPEFLGCSMDNLRTTEAVAFSRLELLTFTDMPNWEEWSFVEEGDGAAQTAEAVANEGETNAAAAGSKWEAAFPSSQLLPRLKKFHLRNCPKLSALPPQLGQVATSLKVLTIDGAQCLKVVEDLTFLSDLLSISRCKGLKRVSKLPRLRDLRVARCPNLRCVEELGCLQQLWLGVDMQNTSSGWVPGLQRLHEQDHGDYLDVYTWQPYGG</sequence>
<name>J3N9N7_ORYBR</name>
<dbReference type="AlphaFoldDB" id="J3N9N7"/>
<dbReference type="GO" id="GO:0002758">
    <property type="term" value="P:innate immune response-activating signaling pathway"/>
    <property type="evidence" value="ECO:0007669"/>
    <property type="project" value="UniProtKB-ARBA"/>
</dbReference>
<dbReference type="SUPFAM" id="SSF52540">
    <property type="entry name" value="P-loop containing nucleoside triphosphate hydrolases"/>
    <property type="match status" value="1"/>
</dbReference>
<dbReference type="Proteomes" id="UP000006038">
    <property type="component" value="Chromosome 11"/>
</dbReference>
<dbReference type="FunFam" id="1.10.10.10:FF:000322">
    <property type="entry name" value="Probable disease resistance protein At1g63360"/>
    <property type="match status" value="1"/>
</dbReference>
<evidence type="ECO:0000256" key="1">
    <source>
        <dbReference type="ARBA" id="ARBA00022737"/>
    </source>
</evidence>
<dbReference type="HOGENOM" id="CLU_000837_8_6_1"/>
<dbReference type="InterPro" id="IPR055414">
    <property type="entry name" value="LRR_R13L4/SHOC2-like"/>
</dbReference>
<dbReference type="eggNOG" id="KOG4658">
    <property type="taxonomic scope" value="Eukaryota"/>
</dbReference>
<dbReference type="GO" id="GO:0009626">
    <property type="term" value="P:plant-type hypersensitive response"/>
    <property type="evidence" value="ECO:0007669"/>
    <property type="project" value="UniProtKB-ARBA"/>
</dbReference>
<accession>J3N9N7</accession>
<dbReference type="OMA" id="WEEWSIV"/>